<dbReference type="Pfam" id="PF17722">
    <property type="entry name" value="IFTAP"/>
    <property type="match status" value="1"/>
</dbReference>
<name>A0A7J6AGW9_AMEME</name>
<feature type="region of interest" description="Disordered" evidence="1">
    <location>
        <begin position="137"/>
        <end position="157"/>
    </location>
</feature>
<evidence type="ECO:0000313" key="3">
    <source>
        <dbReference type="Proteomes" id="UP000593565"/>
    </source>
</evidence>
<dbReference type="InterPro" id="IPR040028">
    <property type="entry name" value="IFTAP"/>
</dbReference>
<organism evidence="2 3">
    <name type="scientific">Ameiurus melas</name>
    <name type="common">Black bullhead</name>
    <name type="synonym">Silurus melas</name>
    <dbReference type="NCBI Taxonomy" id="219545"/>
    <lineage>
        <taxon>Eukaryota</taxon>
        <taxon>Metazoa</taxon>
        <taxon>Chordata</taxon>
        <taxon>Craniata</taxon>
        <taxon>Vertebrata</taxon>
        <taxon>Euteleostomi</taxon>
        <taxon>Actinopterygii</taxon>
        <taxon>Neopterygii</taxon>
        <taxon>Teleostei</taxon>
        <taxon>Ostariophysi</taxon>
        <taxon>Siluriformes</taxon>
        <taxon>Ictaluridae</taxon>
        <taxon>Ameiurus</taxon>
    </lineage>
</organism>
<sequence>MPSCSRPMACSHRFGEMPGLQDDSDAVPQSMMATLELFCQLPEQSYEHILSTFTHLSTENVTAGCLNVPEEENKTDLVELDRRDDVYIKVNVLTEDETEDFHNTADVCVLPGEVEEDLPAHTPVFCHHTWLELSSPDMDYRGHTPPSNTDSQSQTEEVVSFSLHDTFDYDNVALSHKYPIKSSNCGSS</sequence>
<gene>
    <name evidence="2" type="ORF">AMELA_G00159400</name>
</gene>
<dbReference type="GO" id="GO:0120160">
    <property type="term" value="F:intraciliary transport particle A binding"/>
    <property type="evidence" value="ECO:0007669"/>
    <property type="project" value="TreeGrafter"/>
</dbReference>
<dbReference type="GO" id="GO:0097731">
    <property type="term" value="C:9+0 non-motile cilium"/>
    <property type="evidence" value="ECO:0007669"/>
    <property type="project" value="TreeGrafter"/>
</dbReference>
<dbReference type="PANTHER" id="PTHR35543">
    <property type="entry name" value="PROTEIN C11ORF74"/>
    <property type="match status" value="1"/>
</dbReference>
<reference evidence="2 3" key="1">
    <citation type="submission" date="2020-02" db="EMBL/GenBank/DDBJ databases">
        <title>A chromosome-scale genome assembly of the black bullhead catfish (Ameiurus melas).</title>
        <authorList>
            <person name="Wen M."/>
            <person name="Zham M."/>
            <person name="Cabau C."/>
            <person name="Klopp C."/>
            <person name="Donnadieu C."/>
            <person name="Roques C."/>
            <person name="Bouchez O."/>
            <person name="Lampietro C."/>
            <person name="Jouanno E."/>
            <person name="Herpin A."/>
            <person name="Louis A."/>
            <person name="Berthelot C."/>
            <person name="Parey E."/>
            <person name="Roest-Crollius H."/>
            <person name="Braasch I."/>
            <person name="Postlethwait J."/>
            <person name="Robinson-Rechavi M."/>
            <person name="Echchiki A."/>
            <person name="Begum T."/>
            <person name="Montfort J."/>
            <person name="Schartl M."/>
            <person name="Bobe J."/>
            <person name="Guiguen Y."/>
        </authorList>
    </citation>
    <scope>NUCLEOTIDE SEQUENCE [LARGE SCALE GENOMIC DNA]</scope>
    <source>
        <strain evidence="2">M_S1</strain>
        <tissue evidence="2">Blood</tissue>
    </source>
</reference>
<dbReference type="GO" id="GO:0005829">
    <property type="term" value="C:cytosol"/>
    <property type="evidence" value="ECO:0007669"/>
    <property type="project" value="TreeGrafter"/>
</dbReference>
<evidence type="ECO:0000313" key="2">
    <source>
        <dbReference type="EMBL" id="KAF4081249.1"/>
    </source>
</evidence>
<keyword evidence="3" id="KW-1185">Reference proteome</keyword>
<proteinExistence type="predicted"/>
<feature type="compositionally biased region" description="Polar residues" evidence="1">
    <location>
        <begin position="145"/>
        <end position="157"/>
    </location>
</feature>
<comment type="caution">
    <text evidence="2">The sequence shown here is derived from an EMBL/GenBank/DDBJ whole genome shotgun (WGS) entry which is preliminary data.</text>
</comment>
<dbReference type="GO" id="GO:0007283">
    <property type="term" value="P:spermatogenesis"/>
    <property type="evidence" value="ECO:0007669"/>
    <property type="project" value="TreeGrafter"/>
</dbReference>
<dbReference type="PANTHER" id="PTHR35543:SF1">
    <property type="entry name" value="INTRAFLAGELLAR TRANSPORT-ASSOCIATED PROTEIN"/>
    <property type="match status" value="1"/>
</dbReference>
<dbReference type="GO" id="GO:0007340">
    <property type="term" value="P:acrosome reaction"/>
    <property type="evidence" value="ECO:0007669"/>
    <property type="project" value="TreeGrafter"/>
</dbReference>
<dbReference type="AlphaFoldDB" id="A0A7J6AGW9"/>
<protein>
    <submittedName>
        <fullName evidence="2">Uncharacterized protein</fullName>
    </submittedName>
</protein>
<dbReference type="EMBL" id="JAAGNN010000013">
    <property type="protein sequence ID" value="KAF4081249.1"/>
    <property type="molecule type" value="Genomic_DNA"/>
</dbReference>
<dbReference type="Proteomes" id="UP000593565">
    <property type="component" value="Unassembled WGS sequence"/>
</dbReference>
<evidence type="ECO:0000256" key="1">
    <source>
        <dbReference type="SAM" id="MobiDB-lite"/>
    </source>
</evidence>
<accession>A0A7J6AGW9</accession>